<evidence type="ECO:0000313" key="1">
    <source>
        <dbReference type="EMBL" id="ANN19736.1"/>
    </source>
</evidence>
<dbReference type="RefSeq" id="WP_065913023.1">
    <property type="nucleotide sequence ID" value="NZ_CP016174.1"/>
</dbReference>
<name>A0A193C585_AMYOR</name>
<sequence length="140" mass="15070">MTTALVSLEGVAKLAAIATRLIRETPAPEPASVCLTPGTSSVSIQPSVGRDPVTVIGSLLVWTHSLTGLHGDWWHTSAGDLHITLHGRGPSGARVKVYSSFPYSRARKHLGLRKGDHETVTPDELYLLALEIAKQKENDQ</sequence>
<dbReference type="AlphaFoldDB" id="A0A193C585"/>
<dbReference type="EMBL" id="CP016174">
    <property type="protein sequence ID" value="ANN19736.1"/>
    <property type="molecule type" value="Genomic_DNA"/>
</dbReference>
<gene>
    <name evidence="1" type="ORF">SD37_31700</name>
</gene>
<evidence type="ECO:0000313" key="2">
    <source>
        <dbReference type="Proteomes" id="UP000093695"/>
    </source>
</evidence>
<organism evidence="1 2">
    <name type="scientific">Amycolatopsis orientalis</name>
    <name type="common">Nocardia orientalis</name>
    <dbReference type="NCBI Taxonomy" id="31958"/>
    <lineage>
        <taxon>Bacteria</taxon>
        <taxon>Bacillati</taxon>
        <taxon>Actinomycetota</taxon>
        <taxon>Actinomycetes</taxon>
        <taxon>Pseudonocardiales</taxon>
        <taxon>Pseudonocardiaceae</taxon>
        <taxon>Amycolatopsis</taxon>
    </lineage>
</organism>
<dbReference type="STRING" id="31958.SD37_31700"/>
<protein>
    <submittedName>
        <fullName evidence="1">Uncharacterized protein</fullName>
    </submittedName>
</protein>
<accession>A0A193C585</accession>
<reference evidence="1 2" key="1">
    <citation type="journal article" date="2015" name="Genome Announc.">
        <title>Draft Genome Sequence of Norvancomycin-Producing Strain Amycolatopsis orientalis CPCC200066.</title>
        <authorList>
            <person name="Lei X."/>
            <person name="Yuan F."/>
            <person name="Shi Y."/>
            <person name="Li X."/>
            <person name="Wang L."/>
            <person name="Hong B."/>
        </authorList>
    </citation>
    <scope>NUCLEOTIDE SEQUENCE [LARGE SCALE GENOMIC DNA]</scope>
    <source>
        <strain evidence="1 2">B-37</strain>
    </source>
</reference>
<keyword evidence="2" id="KW-1185">Reference proteome</keyword>
<dbReference type="Proteomes" id="UP000093695">
    <property type="component" value="Chromosome"/>
</dbReference>
<dbReference type="KEGG" id="aori:SD37_31700"/>
<proteinExistence type="predicted"/>